<evidence type="ECO:0000313" key="5">
    <source>
        <dbReference type="Proteomes" id="UP000321464"/>
    </source>
</evidence>
<dbReference type="Proteomes" id="UP000321464">
    <property type="component" value="Unassembled WGS sequence"/>
</dbReference>
<proteinExistence type="predicted"/>
<name>A0A512AHQ3_9SPHN</name>
<dbReference type="InterPro" id="IPR007041">
    <property type="entry name" value="Arg_succinylTrfase_AstA/AruG"/>
</dbReference>
<dbReference type="AlphaFoldDB" id="A0A512AHQ3"/>
<keyword evidence="5" id="KW-1185">Reference proteome</keyword>
<dbReference type="OrthoDB" id="21121at2"/>
<dbReference type="PANTHER" id="PTHR30420:SF1">
    <property type="entry name" value="ARGININE N-SUCCINYLTRANSFERASE"/>
    <property type="match status" value="1"/>
</dbReference>
<dbReference type="RefSeq" id="WP_147158581.1">
    <property type="nucleotide sequence ID" value="NZ_BJYR01000007.1"/>
</dbReference>
<dbReference type="NCBIfam" id="TIGR03243">
    <property type="entry name" value="arg_catab_AOST"/>
    <property type="match status" value="1"/>
</dbReference>
<accession>A0A512AHQ3</accession>
<evidence type="ECO:0000256" key="2">
    <source>
        <dbReference type="ARBA" id="ARBA00022679"/>
    </source>
</evidence>
<reference evidence="4 5" key="1">
    <citation type="submission" date="2019-07" db="EMBL/GenBank/DDBJ databases">
        <title>Whole genome shotgun sequence of Novosphingobium sediminis NBRC 106119.</title>
        <authorList>
            <person name="Hosoyama A."/>
            <person name="Uohara A."/>
            <person name="Ohji S."/>
            <person name="Ichikawa N."/>
        </authorList>
    </citation>
    <scope>NUCLEOTIDE SEQUENCE [LARGE SCALE GENOMIC DNA]</scope>
    <source>
        <strain evidence="4 5">NBRC 106119</strain>
    </source>
</reference>
<keyword evidence="3" id="KW-0012">Acyltransferase</keyword>
<dbReference type="GO" id="GO:0006527">
    <property type="term" value="P:L-arginine catabolic process"/>
    <property type="evidence" value="ECO:0007669"/>
    <property type="project" value="InterPro"/>
</dbReference>
<dbReference type="InterPro" id="IPR016181">
    <property type="entry name" value="Acyl_CoA_acyltransferase"/>
</dbReference>
<comment type="caution">
    <text evidence="4">The sequence shown here is derived from an EMBL/GenBank/DDBJ whole genome shotgun (WGS) entry which is preliminary data.</text>
</comment>
<dbReference type="Gene3D" id="2.40.40.20">
    <property type="match status" value="1"/>
</dbReference>
<dbReference type="EMBL" id="BJYR01000007">
    <property type="protein sequence ID" value="GEN99225.1"/>
    <property type="molecule type" value="Genomic_DNA"/>
</dbReference>
<gene>
    <name evidence="4" type="ORF">NSE01_10580</name>
</gene>
<keyword evidence="2 4" id="KW-0808">Transferase</keyword>
<dbReference type="PANTHER" id="PTHR30420">
    <property type="entry name" value="N-SUCCINYLARGININE DIHYDROLASE"/>
    <property type="match status" value="1"/>
</dbReference>
<evidence type="ECO:0000256" key="1">
    <source>
        <dbReference type="ARBA" id="ARBA00022503"/>
    </source>
</evidence>
<keyword evidence="1" id="KW-0056">Arginine metabolism</keyword>
<dbReference type="GO" id="GO:0008791">
    <property type="term" value="F:arginine N-succinyltransferase activity"/>
    <property type="evidence" value="ECO:0007669"/>
    <property type="project" value="InterPro"/>
</dbReference>
<dbReference type="SUPFAM" id="SSF55729">
    <property type="entry name" value="Acyl-CoA N-acyltransferases (Nat)"/>
    <property type="match status" value="1"/>
</dbReference>
<sequence>MTHVIRAARAADLEHLYEMAKLTGGGFTNLPPDRRALTAKLERAAAAFANTEEGDPEGTRETGRDELFVLILEDMATREVRGTCQIFTRVGQTWPFYSYRMATLTQHSKELGRTFRAEMLNLVTDLEGSSEVGGLFLHPGERAGGLGMLLARSRYLFIAMHRKRFADRILAELRGVIDERGGSPFWDGVAGRFFGMNFQEADYFNAINGNQFIADLMPKHPVYIAMLPETARSAIGLPHPSGRAAMRMLETEGFASEGYFDIFDGGPTMTARTDKVHSIASAKAVPVTEVRAPDETAARALVATGRLADFRCCFARIMADGDGIALDPDAAQALGVGPGDTVWHVAR</sequence>
<evidence type="ECO:0000256" key="3">
    <source>
        <dbReference type="ARBA" id="ARBA00023315"/>
    </source>
</evidence>
<protein>
    <submittedName>
        <fullName evidence="4">Arginine N-succinyltransferase</fullName>
    </submittedName>
</protein>
<organism evidence="4 5">
    <name type="scientific">Novosphingobium sediminis</name>
    <dbReference type="NCBI Taxonomy" id="707214"/>
    <lineage>
        <taxon>Bacteria</taxon>
        <taxon>Pseudomonadati</taxon>
        <taxon>Pseudomonadota</taxon>
        <taxon>Alphaproteobacteria</taxon>
        <taxon>Sphingomonadales</taxon>
        <taxon>Sphingomonadaceae</taxon>
        <taxon>Novosphingobium</taxon>
    </lineage>
</organism>
<dbReference type="Pfam" id="PF04958">
    <property type="entry name" value="AstA"/>
    <property type="match status" value="1"/>
</dbReference>
<evidence type="ECO:0000313" key="4">
    <source>
        <dbReference type="EMBL" id="GEN99225.1"/>
    </source>
</evidence>